<reference evidence="1 2" key="1">
    <citation type="submission" date="2018-11" db="EMBL/GenBank/DDBJ databases">
        <title>Genomic Encyclopedia of Type Strains, Phase IV (KMG-IV): sequencing the most valuable type-strain genomes for metagenomic binning, comparative biology and taxonomic classification.</title>
        <authorList>
            <person name="Goeker M."/>
        </authorList>
    </citation>
    <scope>NUCLEOTIDE SEQUENCE [LARGE SCALE GENOMIC DNA]</scope>
    <source>
        <strain evidence="1 2">DSM 102936</strain>
    </source>
</reference>
<dbReference type="SMART" id="SM00567">
    <property type="entry name" value="EZ_HEAT"/>
    <property type="match status" value="2"/>
</dbReference>
<dbReference type="Gene3D" id="1.25.10.10">
    <property type="entry name" value="Leucine-rich Repeat Variant"/>
    <property type="match status" value="1"/>
</dbReference>
<dbReference type="EMBL" id="RKRE01000001">
    <property type="protein sequence ID" value="RPF49832.1"/>
    <property type="molecule type" value="Genomic_DNA"/>
</dbReference>
<dbReference type="InterPro" id="IPR004155">
    <property type="entry name" value="PBS_lyase_HEAT"/>
</dbReference>
<gene>
    <name evidence="1" type="ORF">EDD75_0657</name>
</gene>
<protein>
    <submittedName>
        <fullName evidence="1">HEAT-like repeat protein</fullName>
    </submittedName>
</protein>
<dbReference type="OrthoDB" id="5430983at2"/>
<accession>A0A3N5BQF8</accession>
<organism evidence="1 2">
    <name type="scientific">Thermodesulfitimonas autotrophica</name>
    <dbReference type="NCBI Taxonomy" id="1894989"/>
    <lineage>
        <taxon>Bacteria</taxon>
        <taxon>Bacillati</taxon>
        <taxon>Bacillota</taxon>
        <taxon>Clostridia</taxon>
        <taxon>Thermoanaerobacterales</taxon>
        <taxon>Thermoanaerobacteraceae</taxon>
        <taxon>Thermodesulfitimonas</taxon>
    </lineage>
</organism>
<sequence length="223" mass="24171">MRRCRIKASMKEEIFALLRAADWDGLVARAREDRRLLTALIGVLYHPDEFLAWRAVEGFGRVVAVLLPEDEEFCRDRMRRLFWALNDESGTSGRFVAPAVGEAVARAPDFLGENALILLNALDEPYLQAGVAWAFGRIGGVRLELVQEAVPEIGRLLGSPDPQVRGCAAWALGEMGAAEAAAALNKLTGDAARVRIYLDGNLTEKTVGELAAGAVAKLKAKTA</sequence>
<evidence type="ECO:0000313" key="1">
    <source>
        <dbReference type="EMBL" id="RPF49832.1"/>
    </source>
</evidence>
<dbReference type="AlphaFoldDB" id="A0A3N5BQF8"/>
<dbReference type="InterPro" id="IPR054701">
    <property type="entry name" value="DVU0298-like"/>
</dbReference>
<dbReference type="RefSeq" id="WP_123927921.1">
    <property type="nucleotide sequence ID" value="NZ_RKRE01000001.1"/>
</dbReference>
<comment type="caution">
    <text evidence="1">The sequence shown here is derived from an EMBL/GenBank/DDBJ whole genome shotgun (WGS) entry which is preliminary data.</text>
</comment>
<evidence type="ECO:0000313" key="2">
    <source>
        <dbReference type="Proteomes" id="UP000282654"/>
    </source>
</evidence>
<dbReference type="Proteomes" id="UP000282654">
    <property type="component" value="Unassembled WGS sequence"/>
</dbReference>
<dbReference type="InterPro" id="IPR011989">
    <property type="entry name" value="ARM-like"/>
</dbReference>
<dbReference type="SUPFAM" id="SSF48371">
    <property type="entry name" value="ARM repeat"/>
    <property type="match status" value="1"/>
</dbReference>
<name>A0A3N5BQF8_9THEO</name>
<proteinExistence type="predicted"/>
<dbReference type="NCBIfam" id="NF045662">
    <property type="entry name" value="DVU0298_fam"/>
    <property type="match status" value="1"/>
</dbReference>
<dbReference type="InterPro" id="IPR016024">
    <property type="entry name" value="ARM-type_fold"/>
</dbReference>
<dbReference type="Pfam" id="PF13646">
    <property type="entry name" value="HEAT_2"/>
    <property type="match status" value="1"/>
</dbReference>
<keyword evidence="2" id="KW-1185">Reference proteome</keyword>